<reference evidence="4 5" key="1">
    <citation type="journal article" date="2014" name="Int. J. Syst. Evol. Microbiol.">
        <title>Complete genome sequence of Corynebacterium casei LMG S-19264T (=DSM 44701T), isolated from a smear-ripened cheese.</title>
        <authorList>
            <consortium name="US DOE Joint Genome Institute (JGI-PGF)"/>
            <person name="Walter F."/>
            <person name="Albersmeier A."/>
            <person name="Kalinowski J."/>
            <person name="Ruckert C."/>
        </authorList>
    </citation>
    <scope>NUCLEOTIDE SEQUENCE [LARGE SCALE GENOMIC DNA]</scope>
    <source>
        <strain evidence="4 5">NBRC 110095</strain>
    </source>
</reference>
<accession>A0AA37T1W6</accession>
<dbReference type="PANTHER" id="PTHR30469">
    <property type="entry name" value="MULTIDRUG RESISTANCE PROTEIN MDTA"/>
    <property type="match status" value="1"/>
</dbReference>
<dbReference type="InterPro" id="IPR006143">
    <property type="entry name" value="RND_pump_MFP"/>
</dbReference>
<sequence>MSIINVSNENKNRVIAAIIFLVLSLWLLSGVLSTSEKNNSDPSENTVTSESTNRKTLDRELEQQTVRAQWYEAKSYARQILVKSRTEPLRRVLMRSEIFGRITSLPQDRGDWVSHGDVICEIATDDRAARLDDARARLASAQIDYQGAKRLENDGYQSQAAIASAKAALNSAKLSVAQAQLDMDRRNIRAPFDGYVNQRPVEVGDYLRVGDTCAEIIELNPLAVIGRVSESQATQFKVGAPAQIRLQNGLIFSGEVAFIEGRADETTRTYEVEIQMENPNAAVKAGASAEVNVTAETVMAHQLPAAVLTLRDDGNVAVKLLGKENEVVLHTVEIVGDGDDGVWVKGLPKDSLVITVGQEYVSVGQTVSVDIASNKEGQQLPSLNKSATENPQKLGVANENY</sequence>
<dbReference type="SUPFAM" id="SSF111369">
    <property type="entry name" value="HlyD-like secretion proteins"/>
    <property type="match status" value="1"/>
</dbReference>
<dbReference type="RefSeq" id="WP_232594492.1">
    <property type="nucleotide sequence ID" value="NZ_BSPD01000027.1"/>
</dbReference>
<dbReference type="Gene3D" id="2.40.30.170">
    <property type="match status" value="1"/>
</dbReference>
<dbReference type="Proteomes" id="UP001156870">
    <property type="component" value="Unassembled WGS sequence"/>
</dbReference>
<feature type="compositionally biased region" description="Polar residues" evidence="2">
    <location>
        <begin position="36"/>
        <end position="51"/>
    </location>
</feature>
<gene>
    <name evidence="4" type="ORF">GCM10007877_09580</name>
</gene>
<dbReference type="PANTHER" id="PTHR30469:SF29">
    <property type="entry name" value="BLR2860 PROTEIN"/>
    <property type="match status" value="1"/>
</dbReference>
<dbReference type="AlphaFoldDB" id="A0AA37T1W6"/>
<dbReference type="GO" id="GO:0015562">
    <property type="term" value="F:efflux transmembrane transporter activity"/>
    <property type="evidence" value="ECO:0007669"/>
    <property type="project" value="TreeGrafter"/>
</dbReference>
<organism evidence="4 5">
    <name type="scientific">Marinibactrum halimedae</name>
    <dbReference type="NCBI Taxonomy" id="1444977"/>
    <lineage>
        <taxon>Bacteria</taxon>
        <taxon>Pseudomonadati</taxon>
        <taxon>Pseudomonadota</taxon>
        <taxon>Gammaproteobacteria</taxon>
        <taxon>Cellvibrionales</taxon>
        <taxon>Cellvibrionaceae</taxon>
        <taxon>Marinibactrum</taxon>
    </lineage>
</organism>
<dbReference type="InterPro" id="IPR058792">
    <property type="entry name" value="Beta-barrel_RND_2"/>
</dbReference>
<comment type="similarity">
    <text evidence="1">Belongs to the membrane fusion protein (MFP) (TC 8.A.1) family.</text>
</comment>
<feature type="region of interest" description="Disordered" evidence="2">
    <location>
        <begin position="34"/>
        <end position="59"/>
    </location>
</feature>
<feature type="compositionally biased region" description="Polar residues" evidence="2">
    <location>
        <begin position="380"/>
        <end position="391"/>
    </location>
</feature>
<dbReference type="Pfam" id="PF25954">
    <property type="entry name" value="Beta-barrel_RND_2"/>
    <property type="match status" value="1"/>
</dbReference>
<feature type="region of interest" description="Disordered" evidence="2">
    <location>
        <begin position="380"/>
        <end position="401"/>
    </location>
</feature>
<evidence type="ECO:0000256" key="2">
    <source>
        <dbReference type="SAM" id="MobiDB-lite"/>
    </source>
</evidence>
<feature type="domain" description="CusB-like beta-barrel" evidence="3">
    <location>
        <begin position="227"/>
        <end position="296"/>
    </location>
</feature>
<evidence type="ECO:0000259" key="3">
    <source>
        <dbReference type="Pfam" id="PF25954"/>
    </source>
</evidence>
<comment type="caution">
    <text evidence="4">The sequence shown here is derived from an EMBL/GenBank/DDBJ whole genome shotgun (WGS) entry which is preliminary data.</text>
</comment>
<dbReference type="NCBIfam" id="TIGR01730">
    <property type="entry name" value="RND_mfp"/>
    <property type="match status" value="1"/>
</dbReference>
<dbReference type="EMBL" id="BSPD01000027">
    <property type="protein sequence ID" value="GLS25244.1"/>
    <property type="molecule type" value="Genomic_DNA"/>
</dbReference>
<dbReference type="Gene3D" id="1.10.287.470">
    <property type="entry name" value="Helix hairpin bin"/>
    <property type="match status" value="1"/>
</dbReference>
<keyword evidence="5" id="KW-1185">Reference proteome</keyword>
<evidence type="ECO:0000313" key="4">
    <source>
        <dbReference type="EMBL" id="GLS25244.1"/>
    </source>
</evidence>
<proteinExistence type="inferred from homology"/>
<protein>
    <submittedName>
        <fullName evidence="4">Hemolysin D</fullName>
    </submittedName>
</protein>
<name>A0AA37T1W6_9GAMM</name>
<evidence type="ECO:0000256" key="1">
    <source>
        <dbReference type="ARBA" id="ARBA00009477"/>
    </source>
</evidence>
<dbReference type="GO" id="GO:1990281">
    <property type="term" value="C:efflux pump complex"/>
    <property type="evidence" value="ECO:0007669"/>
    <property type="project" value="TreeGrafter"/>
</dbReference>
<dbReference type="Gene3D" id="2.40.50.100">
    <property type="match status" value="1"/>
</dbReference>
<evidence type="ECO:0000313" key="5">
    <source>
        <dbReference type="Proteomes" id="UP001156870"/>
    </source>
</evidence>